<feature type="binding site" evidence="8">
    <location>
        <position position="103"/>
    </location>
    <ligand>
        <name>GTP</name>
        <dbReference type="ChEBI" id="CHEBI:37565"/>
    </ligand>
</feature>
<evidence type="ECO:0000256" key="2">
    <source>
        <dbReference type="ARBA" id="ARBA00022679"/>
    </source>
</evidence>
<dbReference type="GO" id="GO:0061603">
    <property type="term" value="F:molybdenum cofactor guanylyltransferase activity"/>
    <property type="evidence" value="ECO:0007669"/>
    <property type="project" value="UniProtKB-EC"/>
</dbReference>
<comment type="function">
    <text evidence="8">Transfers a GMP moiety from GTP to Mo-molybdopterin (Mo-MPT) cofactor (Moco or molybdenum cofactor) to form Mo-molybdopterin guanine dinucleotide (Mo-MGD) cofactor.</text>
</comment>
<keyword evidence="4 8" id="KW-0547">Nucleotide-binding</keyword>
<comment type="caution">
    <text evidence="8">Lacks conserved residue(s) required for the propagation of feature annotation.</text>
</comment>
<dbReference type="InterPro" id="IPR029044">
    <property type="entry name" value="Nucleotide-diphossugar_trans"/>
</dbReference>
<keyword evidence="5 8" id="KW-0460">Magnesium</keyword>
<name>A0A0C2DQ72_9BACT</name>
<evidence type="ECO:0000256" key="3">
    <source>
        <dbReference type="ARBA" id="ARBA00022723"/>
    </source>
</evidence>
<reference evidence="10 11" key="1">
    <citation type="submission" date="2014-12" db="EMBL/GenBank/DDBJ databases">
        <title>Genomes of Geoalkalibacter ferrihydriticus and Geoalkalibacter subterraneus, two haloalkaliphilic metal-reducing members of the Geobacteraceae.</title>
        <authorList>
            <person name="Badalamenti J.P."/>
            <person name="Torres C.I."/>
            <person name="Krajmalnik-Brown R."/>
            <person name="Bond D.R."/>
        </authorList>
    </citation>
    <scope>NUCLEOTIDE SEQUENCE [LARGE SCALE GENOMIC DNA]</scope>
    <source>
        <strain evidence="10 11">DSM 17813</strain>
    </source>
</reference>
<comment type="caution">
    <text evidence="10">The sequence shown here is derived from an EMBL/GenBank/DDBJ whole genome shotgun (WGS) entry which is preliminary data.</text>
</comment>
<comment type="subcellular location">
    <subcellularLocation>
        <location evidence="8">Cytoplasm</location>
    </subcellularLocation>
</comment>
<dbReference type="GO" id="GO:1902758">
    <property type="term" value="P:bis(molybdopterin guanine dinucleotide)molybdenum biosynthetic process"/>
    <property type="evidence" value="ECO:0007669"/>
    <property type="project" value="TreeGrafter"/>
</dbReference>
<gene>
    <name evidence="8" type="primary">mobA</name>
    <name evidence="10" type="ORF">GFER_16460</name>
</gene>
<feature type="binding site" evidence="8">
    <location>
        <position position="75"/>
    </location>
    <ligand>
        <name>GTP</name>
        <dbReference type="ChEBI" id="CHEBI:37565"/>
    </ligand>
</feature>
<dbReference type="InterPro" id="IPR013482">
    <property type="entry name" value="Molybde_CF_guanTrfase"/>
</dbReference>
<keyword evidence="2 8" id="KW-0808">Transferase</keyword>
<evidence type="ECO:0000256" key="4">
    <source>
        <dbReference type="ARBA" id="ARBA00022741"/>
    </source>
</evidence>
<dbReference type="SUPFAM" id="SSF53448">
    <property type="entry name" value="Nucleotide-diphospho-sugar transferases"/>
    <property type="match status" value="1"/>
</dbReference>
<dbReference type="InterPro" id="IPR025877">
    <property type="entry name" value="MobA-like_NTP_Trfase"/>
</dbReference>
<evidence type="ECO:0000256" key="1">
    <source>
        <dbReference type="ARBA" id="ARBA00022490"/>
    </source>
</evidence>
<keyword evidence="7 8" id="KW-0501">Molybdenum cofactor biosynthesis</keyword>
<feature type="binding site" evidence="8">
    <location>
        <begin position="19"/>
        <end position="21"/>
    </location>
    <ligand>
        <name>GTP</name>
        <dbReference type="ChEBI" id="CHEBI:37565"/>
    </ligand>
</feature>
<dbReference type="Proteomes" id="UP000035068">
    <property type="component" value="Unassembled WGS sequence"/>
</dbReference>
<protein>
    <recommendedName>
        <fullName evidence="8">Probable molybdenum cofactor guanylyltransferase</fullName>
        <shortName evidence="8">MoCo guanylyltransferase</shortName>
        <ecNumber evidence="8">2.7.7.77</ecNumber>
    </recommendedName>
    <alternativeName>
        <fullName evidence="8">GTP:molybdopterin guanylyltransferase</fullName>
    </alternativeName>
    <alternativeName>
        <fullName evidence="8">Mo-MPT guanylyltransferase</fullName>
    </alternativeName>
    <alternativeName>
        <fullName evidence="8">Molybdopterin guanylyltransferase</fullName>
    </alternativeName>
    <alternativeName>
        <fullName evidence="8">Molybdopterin-guanine dinucleotide synthase</fullName>
        <shortName evidence="8">MGD synthase</shortName>
    </alternativeName>
</protein>
<comment type="cofactor">
    <cofactor evidence="8">
        <name>Mg(2+)</name>
        <dbReference type="ChEBI" id="CHEBI:18420"/>
    </cofactor>
</comment>
<comment type="catalytic activity">
    <reaction evidence="8">
        <text>Mo-molybdopterin + GTP + H(+) = Mo-molybdopterin guanine dinucleotide + diphosphate</text>
        <dbReference type="Rhea" id="RHEA:34243"/>
        <dbReference type="ChEBI" id="CHEBI:15378"/>
        <dbReference type="ChEBI" id="CHEBI:33019"/>
        <dbReference type="ChEBI" id="CHEBI:37565"/>
        <dbReference type="ChEBI" id="CHEBI:71302"/>
        <dbReference type="ChEBI" id="CHEBI:71310"/>
        <dbReference type="EC" id="2.7.7.77"/>
    </reaction>
</comment>
<evidence type="ECO:0000256" key="7">
    <source>
        <dbReference type="ARBA" id="ARBA00023150"/>
    </source>
</evidence>
<comment type="similarity">
    <text evidence="8">Belongs to the MobA family.</text>
</comment>
<accession>A0A0C2DQ72</accession>
<dbReference type="PANTHER" id="PTHR19136">
    <property type="entry name" value="MOLYBDENUM COFACTOR GUANYLYLTRANSFERASE"/>
    <property type="match status" value="1"/>
</dbReference>
<keyword evidence="1 8" id="KW-0963">Cytoplasm</keyword>
<dbReference type="Gene3D" id="3.90.550.10">
    <property type="entry name" value="Spore Coat Polysaccharide Biosynthesis Protein SpsA, Chain A"/>
    <property type="match status" value="1"/>
</dbReference>
<dbReference type="PANTHER" id="PTHR19136:SF81">
    <property type="entry name" value="MOLYBDENUM COFACTOR GUANYLYLTRANSFERASE"/>
    <property type="match status" value="1"/>
</dbReference>
<evidence type="ECO:0000256" key="5">
    <source>
        <dbReference type="ARBA" id="ARBA00022842"/>
    </source>
</evidence>
<feature type="binding site" evidence="8">
    <location>
        <position position="103"/>
    </location>
    <ligand>
        <name>Mg(2+)</name>
        <dbReference type="ChEBI" id="CHEBI:18420"/>
    </ligand>
</feature>
<keyword evidence="11" id="KW-1185">Reference proteome</keyword>
<comment type="domain">
    <text evidence="8">The N-terminal domain determines nucleotide recognition and specific binding, while the C-terminal domain determines the specific binding to the target protein.</text>
</comment>
<dbReference type="GO" id="GO:0005737">
    <property type="term" value="C:cytoplasm"/>
    <property type="evidence" value="ECO:0007669"/>
    <property type="project" value="UniProtKB-SubCell"/>
</dbReference>
<evidence type="ECO:0000256" key="8">
    <source>
        <dbReference type="HAMAP-Rule" id="MF_00316"/>
    </source>
</evidence>
<dbReference type="GO" id="GO:0046872">
    <property type="term" value="F:metal ion binding"/>
    <property type="evidence" value="ECO:0007669"/>
    <property type="project" value="UniProtKB-KW"/>
</dbReference>
<evidence type="ECO:0000313" key="10">
    <source>
        <dbReference type="EMBL" id="KIH75534.1"/>
    </source>
</evidence>
<dbReference type="CDD" id="cd02503">
    <property type="entry name" value="MobA"/>
    <property type="match status" value="1"/>
</dbReference>
<dbReference type="AlphaFoldDB" id="A0A0C2DQ72"/>
<feature type="binding site" evidence="8">
    <location>
        <position position="31"/>
    </location>
    <ligand>
        <name>GTP</name>
        <dbReference type="ChEBI" id="CHEBI:37565"/>
    </ligand>
</feature>
<proteinExistence type="inferred from homology"/>
<dbReference type="GO" id="GO:0005525">
    <property type="term" value="F:GTP binding"/>
    <property type="evidence" value="ECO:0007669"/>
    <property type="project" value="UniProtKB-UniRule"/>
</dbReference>
<evidence type="ECO:0000256" key="6">
    <source>
        <dbReference type="ARBA" id="ARBA00023134"/>
    </source>
</evidence>
<dbReference type="EC" id="2.7.7.77" evidence="8"/>
<dbReference type="Pfam" id="PF12804">
    <property type="entry name" value="NTP_transf_3"/>
    <property type="match status" value="1"/>
</dbReference>
<dbReference type="EMBL" id="JWJD01000010">
    <property type="protein sequence ID" value="KIH75534.1"/>
    <property type="molecule type" value="Genomic_DNA"/>
</dbReference>
<evidence type="ECO:0000313" key="11">
    <source>
        <dbReference type="Proteomes" id="UP000035068"/>
    </source>
</evidence>
<dbReference type="HAMAP" id="MF_00316">
    <property type="entry name" value="MobA"/>
    <property type="match status" value="1"/>
</dbReference>
<keyword evidence="6 8" id="KW-0342">GTP-binding</keyword>
<feature type="domain" description="MobA-like NTP transferase" evidence="9">
    <location>
        <begin position="16"/>
        <end position="165"/>
    </location>
</feature>
<evidence type="ECO:0000259" key="9">
    <source>
        <dbReference type="Pfam" id="PF12804"/>
    </source>
</evidence>
<keyword evidence="3 8" id="KW-0479">Metal-binding</keyword>
<dbReference type="RefSeq" id="WP_040101114.1">
    <property type="nucleotide sequence ID" value="NZ_JWJD01000010.1"/>
</dbReference>
<sequence length="201" mass="22304">MQNSHNAVQAPSDVTGVILAGGRSRRMGRDKATLRVGGQTLFARTLEMLRGIFPRVLIAGDRPDLAMPETPSVPDIYPGSALGGLHGALSAAQSPWIFVVPCDLAHPDPDLVRFILSHRNGCDLVVPRTPQGLEPVFALYHKNCLPLMEQMLVRGDYRIFDFYRQVHARYLEADSLPAGWQRALLNLNTPDDLRRLDKEAQ</sequence>
<organism evidence="10 11">
    <name type="scientific">Geoalkalibacter ferrihydriticus DSM 17813</name>
    <dbReference type="NCBI Taxonomy" id="1121915"/>
    <lineage>
        <taxon>Bacteria</taxon>
        <taxon>Pseudomonadati</taxon>
        <taxon>Thermodesulfobacteriota</taxon>
        <taxon>Desulfuromonadia</taxon>
        <taxon>Desulfuromonadales</taxon>
        <taxon>Geoalkalibacteraceae</taxon>
        <taxon>Geoalkalibacter</taxon>
    </lineage>
</organism>